<dbReference type="EMBL" id="JABSTR010000005">
    <property type="protein sequence ID" value="KAH9371968.1"/>
    <property type="molecule type" value="Genomic_DNA"/>
</dbReference>
<comment type="caution">
    <text evidence="2">The sequence shown here is derived from an EMBL/GenBank/DDBJ whole genome shotgun (WGS) entry which is preliminary data.</text>
</comment>
<proteinExistence type="predicted"/>
<gene>
    <name evidence="2" type="ORF">HPB48_017388</name>
</gene>
<evidence type="ECO:0000256" key="1">
    <source>
        <dbReference type="SAM" id="MobiDB-lite"/>
    </source>
</evidence>
<name>A0A9J6GC04_HAELO</name>
<keyword evidence="3" id="KW-1185">Reference proteome</keyword>
<evidence type="ECO:0000313" key="2">
    <source>
        <dbReference type="EMBL" id="KAH9371968.1"/>
    </source>
</evidence>
<dbReference type="Proteomes" id="UP000821853">
    <property type="component" value="Chromosome 3"/>
</dbReference>
<sequence>MSHPYWVPTVFNYARSPGEAGVKCHSQRMKRRGRGANTELERPEQDENALLSTPQPVHTGPRQDDTGEPSDEVSAAPPVHCPSAATSDVADCRCQNCNCGQIKLSEEKIAQL</sequence>
<feature type="compositionally biased region" description="Basic residues" evidence="1">
    <location>
        <begin position="25"/>
        <end position="34"/>
    </location>
</feature>
<dbReference type="VEuPathDB" id="VectorBase:HLOH_051756"/>
<feature type="region of interest" description="Disordered" evidence="1">
    <location>
        <begin position="22"/>
        <end position="88"/>
    </location>
</feature>
<dbReference type="AlphaFoldDB" id="A0A9J6GC04"/>
<evidence type="ECO:0000313" key="3">
    <source>
        <dbReference type="Proteomes" id="UP000821853"/>
    </source>
</evidence>
<protein>
    <submittedName>
        <fullName evidence="2">Uncharacterized protein</fullName>
    </submittedName>
</protein>
<accession>A0A9J6GC04</accession>
<reference evidence="2 3" key="1">
    <citation type="journal article" date="2020" name="Cell">
        <title>Large-Scale Comparative Analyses of Tick Genomes Elucidate Their Genetic Diversity and Vector Capacities.</title>
        <authorList>
            <consortium name="Tick Genome and Microbiome Consortium (TIGMIC)"/>
            <person name="Jia N."/>
            <person name="Wang J."/>
            <person name="Shi W."/>
            <person name="Du L."/>
            <person name="Sun Y."/>
            <person name="Zhan W."/>
            <person name="Jiang J.F."/>
            <person name="Wang Q."/>
            <person name="Zhang B."/>
            <person name="Ji P."/>
            <person name="Bell-Sakyi L."/>
            <person name="Cui X.M."/>
            <person name="Yuan T.T."/>
            <person name="Jiang B.G."/>
            <person name="Yang W.F."/>
            <person name="Lam T.T."/>
            <person name="Chang Q.C."/>
            <person name="Ding S.J."/>
            <person name="Wang X.J."/>
            <person name="Zhu J.G."/>
            <person name="Ruan X.D."/>
            <person name="Zhao L."/>
            <person name="Wei J.T."/>
            <person name="Ye R.Z."/>
            <person name="Que T.C."/>
            <person name="Du C.H."/>
            <person name="Zhou Y.H."/>
            <person name="Cheng J.X."/>
            <person name="Dai P.F."/>
            <person name="Guo W.B."/>
            <person name="Han X.H."/>
            <person name="Huang E.J."/>
            <person name="Li L.F."/>
            <person name="Wei W."/>
            <person name="Gao Y.C."/>
            <person name="Liu J.Z."/>
            <person name="Shao H.Z."/>
            <person name="Wang X."/>
            <person name="Wang C.C."/>
            <person name="Yang T.C."/>
            <person name="Huo Q.B."/>
            <person name="Li W."/>
            <person name="Chen H.Y."/>
            <person name="Chen S.E."/>
            <person name="Zhou L.G."/>
            <person name="Ni X.B."/>
            <person name="Tian J.H."/>
            <person name="Sheng Y."/>
            <person name="Liu T."/>
            <person name="Pan Y.S."/>
            <person name="Xia L.Y."/>
            <person name="Li J."/>
            <person name="Zhao F."/>
            <person name="Cao W.C."/>
        </authorList>
    </citation>
    <scope>NUCLEOTIDE SEQUENCE [LARGE SCALE GENOMIC DNA]</scope>
    <source>
        <strain evidence="2">HaeL-2018</strain>
    </source>
</reference>
<organism evidence="2 3">
    <name type="scientific">Haemaphysalis longicornis</name>
    <name type="common">Bush tick</name>
    <dbReference type="NCBI Taxonomy" id="44386"/>
    <lineage>
        <taxon>Eukaryota</taxon>
        <taxon>Metazoa</taxon>
        <taxon>Ecdysozoa</taxon>
        <taxon>Arthropoda</taxon>
        <taxon>Chelicerata</taxon>
        <taxon>Arachnida</taxon>
        <taxon>Acari</taxon>
        <taxon>Parasitiformes</taxon>
        <taxon>Ixodida</taxon>
        <taxon>Ixodoidea</taxon>
        <taxon>Ixodidae</taxon>
        <taxon>Haemaphysalinae</taxon>
        <taxon>Haemaphysalis</taxon>
    </lineage>
</organism>